<dbReference type="PANTHER" id="PTHR46383:SF2">
    <property type="entry name" value="AMINOTRANSFERASE"/>
    <property type="match status" value="1"/>
</dbReference>
<evidence type="ECO:0000256" key="3">
    <source>
        <dbReference type="ARBA" id="ARBA00022576"/>
    </source>
</evidence>
<keyword evidence="5" id="KW-0663">Pyridoxal phosphate</keyword>
<keyword evidence="4 7" id="KW-0808">Transferase</keyword>
<feature type="domain" description="Aminotransferase class I/classII large" evidence="6">
    <location>
        <begin position="28"/>
        <end position="376"/>
    </location>
</feature>
<dbReference type="Pfam" id="PF00155">
    <property type="entry name" value="Aminotran_1_2"/>
    <property type="match status" value="1"/>
</dbReference>
<reference evidence="7 8" key="1">
    <citation type="submission" date="2017-12" db="EMBL/GenBank/DDBJ databases">
        <title>Phylogenetic diversity of female urinary microbiome.</title>
        <authorList>
            <person name="Thomas-White K."/>
            <person name="Wolfe A.J."/>
        </authorList>
    </citation>
    <scope>NUCLEOTIDE SEQUENCE [LARGE SCALE GENOMIC DNA]</scope>
    <source>
        <strain evidence="7 8">UMB0844</strain>
    </source>
</reference>
<sequence>MNGNQRYTAIEPSAIREYAEAFAKVEGLLPFTIGEPDLNVPQAVKVAVKDAMDRNQTHYAPSQGLLALREVISEYFQRNQALNLKPENIIITNGVTEALNVGMDIFLNHGDKVLVPAPFFGLYETIISLRGGIPVRIDTSQTHYQLTPELLEKNLKKHPETKLVLLNYPNNPIGNTYTEEEIKALAAVIKRHKIYVVSDEIYSSLSYDSPHYSIFNEIPEQTLYLNGPSKSYAMTGARIGFIHLPDDYVGKGIVGHQALVTCVSTPEQYGAIAAYERCDDVVLAYRDEFSRRRELLLRELPAMGIEFIRPSGAFYLFMKVPELYQDDDHQFALDLANKAKIGVIPGRAFGGDYGKGYVRFSYASSYASIQEGLERLRKFIKNL</sequence>
<dbReference type="GO" id="GO:0006520">
    <property type="term" value="P:amino acid metabolic process"/>
    <property type="evidence" value="ECO:0007669"/>
    <property type="project" value="InterPro"/>
</dbReference>
<evidence type="ECO:0000256" key="5">
    <source>
        <dbReference type="ARBA" id="ARBA00022898"/>
    </source>
</evidence>
<comment type="similarity">
    <text evidence="2">Belongs to the class-I pyridoxal-phosphate-dependent aminotransferase family.</text>
</comment>
<evidence type="ECO:0000259" key="6">
    <source>
        <dbReference type="Pfam" id="PF00155"/>
    </source>
</evidence>
<keyword evidence="3 7" id="KW-0032">Aminotransferase</keyword>
<dbReference type="Proteomes" id="UP000234775">
    <property type="component" value="Unassembled WGS sequence"/>
</dbReference>
<protein>
    <submittedName>
        <fullName evidence="7">Aminotransferase class V-fold PLP-dependent enzyme</fullName>
    </submittedName>
</protein>
<accession>A0A0X8F8I2</accession>
<dbReference type="InterPro" id="IPR015422">
    <property type="entry name" value="PyrdxlP-dep_Trfase_small"/>
</dbReference>
<organism evidence="7 8">
    <name type="scientific">Aerococcus christensenii</name>
    <dbReference type="NCBI Taxonomy" id="87541"/>
    <lineage>
        <taxon>Bacteria</taxon>
        <taxon>Bacillati</taxon>
        <taxon>Bacillota</taxon>
        <taxon>Bacilli</taxon>
        <taxon>Lactobacillales</taxon>
        <taxon>Aerococcaceae</taxon>
        <taxon>Aerococcus</taxon>
    </lineage>
</organism>
<dbReference type="PANTHER" id="PTHR46383">
    <property type="entry name" value="ASPARTATE AMINOTRANSFERASE"/>
    <property type="match status" value="1"/>
</dbReference>
<dbReference type="InterPro" id="IPR050596">
    <property type="entry name" value="AspAT/PAT-like"/>
</dbReference>
<comment type="caution">
    <text evidence="7">The sequence shown here is derived from an EMBL/GenBank/DDBJ whole genome shotgun (WGS) entry which is preliminary data.</text>
</comment>
<dbReference type="GO" id="GO:0030170">
    <property type="term" value="F:pyridoxal phosphate binding"/>
    <property type="evidence" value="ECO:0007669"/>
    <property type="project" value="InterPro"/>
</dbReference>
<dbReference type="RefSeq" id="WP_060776798.1">
    <property type="nucleotide sequence ID" value="NZ_CP014159.1"/>
</dbReference>
<dbReference type="InterPro" id="IPR015421">
    <property type="entry name" value="PyrdxlP-dep_Trfase_major"/>
</dbReference>
<dbReference type="AlphaFoldDB" id="A0A0X8F8I2"/>
<dbReference type="SUPFAM" id="SSF53383">
    <property type="entry name" value="PLP-dependent transferases"/>
    <property type="match status" value="1"/>
</dbReference>
<comment type="cofactor">
    <cofactor evidence="1">
        <name>pyridoxal 5'-phosphate</name>
        <dbReference type="ChEBI" id="CHEBI:597326"/>
    </cofactor>
</comment>
<evidence type="ECO:0000313" key="7">
    <source>
        <dbReference type="EMBL" id="PKY91121.1"/>
    </source>
</evidence>
<dbReference type="GO" id="GO:0008483">
    <property type="term" value="F:transaminase activity"/>
    <property type="evidence" value="ECO:0007669"/>
    <property type="project" value="UniProtKB-KW"/>
</dbReference>
<evidence type="ECO:0000256" key="4">
    <source>
        <dbReference type="ARBA" id="ARBA00022679"/>
    </source>
</evidence>
<dbReference type="Gene3D" id="3.40.640.10">
    <property type="entry name" value="Type I PLP-dependent aspartate aminotransferase-like (Major domain)"/>
    <property type="match status" value="1"/>
</dbReference>
<dbReference type="CDD" id="cd00609">
    <property type="entry name" value="AAT_like"/>
    <property type="match status" value="1"/>
</dbReference>
<dbReference type="Gene3D" id="3.90.1150.10">
    <property type="entry name" value="Aspartate Aminotransferase, domain 1"/>
    <property type="match status" value="1"/>
</dbReference>
<dbReference type="PRINTS" id="PR00753">
    <property type="entry name" value="ACCSYNTHASE"/>
</dbReference>
<dbReference type="KEGG" id="acg:AWM71_04250"/>
<evidence type="ECO:0000256" key="1">
    <source>
        <dbReference type="ARBA" id="ARBA00001933"/>
    </source>
</evidence>
<dbReference type="InterPro" id="IPR004839">
    <property type="entry name" value="Aminotransferase_I/II_large"/>
</dbReference>
<evidence type="ECO:0000313" key="8">
    <source>
        <dbReference type="Proteomes" id="UP000234775"/>
    </source>
</evidence>
<dbReference type="EMBL" id="PKGZ01000005">
    <property type="protein sequence ID" value="PKY91121.1"/>
    <property type="molecule type" value="Genomic_DNA"/>
</dbReference>
<gene>
    <name evidence="7" type="ORF">CYJ27_06705</name>
</gene>
<keyword evidence="8" id="KW-1185">Reference proteome</keyword>
<proteinExistence type="inferred from homology"/>
<name>A0A0X8F8I2_9LACT</name>
<evidence type="ECO:0000256" key="2">
    <source>
        <dbReference type="ARBA" id="ARBA00007441"/>
    </source>
</evidence>
<dbReference type="InterPro" id="IPR015424">
    <property type="entry name" value="PyrdxlP-dep_Trfase"/>
</dbReference>